<organism evidence="5 6">
    <name type="scientific">Paraburkholderia dipogonis</name>
    <dbReference type="NCBI Taxonomy" id="1211383"/>
    <lineage>
        <taxon>Bacteria</taxon>
        <taxon>Pseudomonadati</taxon>
        <taxon>Pseudomonadota</taxon>
        <taxon>Betaproteobacteria</taxon>
        <taxon>Burkholderiales</taxon>
        <taxon>Burkholderiaceae</taxon>
        <taxon>Paraburkholderia</taxon>
    </lineage>
</organism>
<evidence type="ECO:0000256" key="1">
    <source>
        <dbReference type="ARBA" id="ARBA00023015"/>
    </source>
</evidence>
<dbReference type="SMART" id="SM00342">
    <property type="entry name" value="HTH_ARAC"/>
    <property type="match status" value="1"/>
</dbReference>
<name>A0A4Y8MTG7_9BURK</name>
<dbReference type="SUPFAM" id="SSF46689">
    <property type="entry name" value="Homeodomain-like"/>
    <property type="match status" value="2"/>
</dbReference>
<dbReference type="InterPro" id="IPR009057">
    <property type="entry name" value="Homeodomain-like_sf"/>
</dbReference>
<dbReference type="InterPro" id="IPR018062">
    <property type="entry name" value="HTH_AraC-typ_CS"/>
</dbReference>
<keyword evidence="2" id="KW-0238">DNA-binding</keyword>
<accession>A0A4Y8MTG7</accession>
<evidence type="ECO:0000256" key="2">
    <source>
        <dbReference type="ARBA" id="ARBA00023125"/>
    </source>
</evidence>
<reference evidence="5 6" key="1">
    <citation type="submission" date="2019-03" db="EMBL/GenBank/DDBJ databases">
        <title>Complete Genome Sequence of Paraburkholderia dipogonis ICMP 19430T, a Nitrogen-fixing Symbiont of the South African Invasive Legume Dipogon lignosus in New Zealand.</title>
        <authorList>
            <person name="De Meyer S.E."/>
        </authorList>
    </citation>
    <scope>NUCLEOTIDE SEQUENCE [LARGE SCALE GENOMIC DNA]</scope>
    <source>
        <strain evidence="5 6">ICMP 19430</strain>
    </source>
</reference>
<sequence>MLNATLTATTAPAARSKDSLGCLSNQLGRDLELDTGEFKFYRKSTVDNQTSAVAMHGSDRGFLIGVSLKPGHRRRIYSAHRWTTHDFGQDSVYIRDFADDYKADLQRGFDFVLIELSRAFIANACYERNGSNVARLATLAGRNDPTLGHFAQILSLTLDRKSEASPLFVEQLGIAVGTHLLDQYGDTACSSFSRTRRLSSLQETRAKDMLLAKSQGNVSIEEIANACNLSRSYFIRAFRETTHRTPHQWLLERRIDRARDLLRNSDYSLSQIAIACGFSDQSHFTRTFSQLVGTPPGTWRKQAAG</sequence>
<dbReference type="InterPro" id="IPR020449">
    <property type="entry name" value="Tscrpt_reg_AraC-type_HTH"/>
</dbReference>
<evidence type="ECO:0000256" key="3">
    <source>
        <dbReference type="ARBA" id="ARBA00023163"/>
    </source>
</evidence>
<dbReference type="Proteomes" id="UP000297385">
    <property type="component" value="Unassembled WGS sequence"/>
</dbReference>
<dbReference type="AlphaFoldDB" id="A0A4Y8MTG7"/>
<dbReference type="Gene3D" id="1.10.10.60">
    <property type="entry name" value="Homeodomain-like"/>
    <property type="match status" value="2"/>
</dbReference>
<comment type="caution">
    <text evidence="5">The sequence shown here is derived from an EMBL/GenBank/DDBJ whole genome shotgun (WGS) entry which is preliminary data.</text>
</comment>
<dbReference type="PROSITE" id="PS00041">
    <property type="entry name" value="HTH_ARAC_FAMILY_1"/>
    <property type="match status" value="1"/>
</dbReference>
<keyword evidence="1" id="KW-0805">Transcription regulation</keyword>
<evidence type="ECO:0000259" key="4">
    <source>
        <dbReference type="PROSITE" id="PS01124"/>
    </source>
</evidence>
<dbReference type="PRINTS" id="PR00032">
    <property type="entry name" value="HTHARAC"/>
</dbReference>
<dbReference type="PANTHER" id="PTHR46796">
    <property type="entry name" value="HTH-TYPE TRANSCRIPTIONAL ACTIVATOR RHAS-RELATED"/>
    <property type="match status" value="1"/>
</dbReference>
<proteinExistence type="predicted"/>
<dbReference type="PANTHER" id="PTHR46796:SF14">
    <property type="entry name" value="TRANSCRIPTIONAL REGULATORY PROTEIN"/>
    <property type="match status" value="1"/>
</dbReference>
<dbReference type="PROSITE" id="PS01124">
    <property type="entry name" value="HTH_ARAC_FAMILY_2"/>
    <property type="match status" value="1"/>
</dbReference>
<dbReference type="InterPro" id="IPR018060">
    <property type="entry name" value="HTH_AraC"/>
</dbReference>
<dbReference type="GO" id="GO:0003700">
    <property type="term" value="F:DNA-binding transcription factor activity"/>
    <property type="evidence" value="ECO:0007669"/>
    <property type="project" value="InterPro"/>
</dbReference>
<dbReference type="RefSeq" id="WP_134463161.1">
    <property type="nucleotide sequence ID" value="NZ_JBHMFL010000167.1"/>
</dbReference>
<dbReference type="GeneID" id="97303609"/>
<dbReference type="EMBL" id="SNVI01000002">
    <property type="protein sequence ID" value="TFE40751.1"/>
    <property type="molecule type" value="Genomic_DNA"/>
</dbReference>
<protein>
    <submittedName>
        <fullName evidence="5">AraC family transcriptional regulator</fullName>
    </submittedName>
</protein>
<gene>
    <name evidence="5" type="ORF">E2553_28990</name>
</gene>
<dbReference type="InterPro" id="IPR050204">
    <property type="entry name" value="AraC_XylS_family_regulators"/>
</dbReference>
<evidence type="ECO:0000313" key="6">
    <source>
        <dbReference type="Proteomes" id="UP000297385"/>
    </source>
</evidence>
<evidence type="ECO:0000313" key="5">
    <source>
        <dbReference type="EMBL" id="TFE40751.1"/>
    </source>
</evidence>
<feature type="domain" description="HTH araC/xylS-type" evidence="4">
    <location>
        <begin position="204"/>
        <end position="302"/>
    </location>
</feature>
<dbReference type="GO" id="GO:0043565">
    <property type="term" value="F:sequence-specific DNA binding"/>
    <property type="evidence" value="ECO:0007669"/>
    <property type="project" value="InterPro"/>
</dbReference>
<keyword evidence="3" id="KW-0804">Transcription</keyword>
<dbReference type="Pfam" id="PF12833">
    <property type="entry name" value="HTH_18"/>
    <property type="match status" value="1"/>
</dbReference>